<keyword evidence="3" id="KW-1185">Reference proteome</keyword>
<accession>A0A653BM21</accession>
<reference evidence="2 3" key="1">
    <citation type="submission" date="2019-01" db="EMBL/GenBank/DDBJ databases">
        <authorList>
            <person name="Sayadi A."/>
        </authorList>
    </citation>
    <scope>NUCLEOTIDE SEQUENCE [LARGE SCALE GENOMIC DNA]</scope>
</reference>
<evidence type="ECO:0000313" key="2">
    <source>
        <dbReference type="EMBL" id="VEN36643.1"/>
    </source>
</evidence>
<dbReference type="AlphaFoldDB" id="A0A653BM21"/>
<dbReference type="OrthoDB" id="6737398at2759"/>
<proteinExistence type="predicted"/>
<protein>
    <submittedName>
        <fullName evidence="2">Uncharacterized protein</fullName>
    </submittedName>
</protein>
<dbReference type="Proteomes" id="UP000410492">
    <property type="component" value="Unassembled WGS sequence"/>
</dbReference>
<evidence type="ECO:0000256" key="1">
    <source>
        <dbReference type="SAM" id="MobiDB-lite"/>
    </source>
</evidence>
<dbReference type="EMBL" id="CAACVG010002589">
    <property type="protein sequence ID" value="VEN36643.1"/>
    <property type="molecule type" value="Genomic_DNA"/>
</dbReference>
<evidence type="ECO:0000313" key="3">
    <source>
        <dbReference type="Proteomes" id="UP000410492"/>
    </source>
</evidence>
<sequence length="386" mass="43721">KKSRITNTKCNKVVIVKKYNGTSESCLPNRKIVNPHLARTMDAAIDEIIPNLKLYHDTPKKLQDAQEATMTSSTVSSLSSPMDSGVQLLDSESEINSLMSGSGYGDIDILQGCEKEIHRQNGTLAVDRCETDNKNLSLSKNNDNLEDSCRLQAKRIGNESDQINERDEKTDLEKPVQEDKNKAMQINDSKQNVGELKHLSASVPNYFDRFEAMPPNTARTPKLESQSFSDDVFEMEHPIRNAEIDIMNVSLTSYELLDYTTQNKKVAMDAENPDMHVSLSEEVNENLKVLMNGTPERIRPEPVSENVPIVENKGKQDDQIVFRRQRKKKSKSDTPKKRVSFHEDILNSTKIDDIHINHGFITHEDDVALSFYQRGFIRKSDVVKGK</sequence>
<organism evidence="2 3">
    <name type="scientific">Callosobruchus maculatus</name>
    <name type="common">Southern cowpea weevil</name>
    <name type="synonym">Pulse bruchid</name>
    <dbReference type="NCBI Taxonomy" id="64391"/>
    <lineage>
        <taxon>Eukaryota</taxon>
        <taxon>Metazoa</taxon>
        <taxon>Ecdysozoa</taxon>
        <taxon>Arthropoda</taxon>
        <taxon>Hexapoda</taxon>
        <taxon>Insecta</taxon>
        <taxon>Pterygota</taxon>
        <taxon>Neoptera</taxon>
        <taxon>Endopterygota</taxon>
        <taxon>Coleoptera</taxon>
        <taxon>Polyphaga</taxon>
        <taxon>Cucujiformia</taxon>
        <taxon>Chrysomeloidea</taxon>
        <taxon>Chrysomelidae</taxon>
        <taxon>Bruchinae</taxon>
        <taxon>Bruchini</taxon>
        <taxon>Callosobruchus</taxon>
    </lineage>
</organism>
<feature type="non-terminal residue" evidence="2">
    <location>
        <position position="1"/>
    </location>
</feature>
<feature type="region of interest" description="Disordered" evidence="1">
    <location>
        <begin position="156"/>
        <end position="179"/>
    </location>
</feature>
<name>A0A653BM21_CALMS</name>
<feature type="non-terminal residue" evidence="2">
    <location>
        <position position="386"/>
    </location>
</feature>
<feature type="compositionally biased region" description="Basic and acidic residues" evidence="1">
    <location>
        <begin position="163"/>
        <end position="179"/>
    </location>
</feature>
<gene>
    <name evidence="2" type="ORF">CALMAC_LOCUS2185</name>
</gene>